<dbReference type="AlphaFoldDB" id="A0A180FYQ9"/>
<accession>A0A180FYQ9</accession>
<evidence type="ECO:0000256" key="1">
    <source>
        <dbReference type="SAM" id="SignalP"/>
    </source>
</evidence>
<keyword evidence="4" id="KW-1185">Reference proteome</keyword>
<name>A0A180FYQ9_PUCT1</name>
<keyword evidence="1" id="KW-0732">Signal</keyword>
<reference evidence="3 4" key="3">
    <citation type="journal article" date="2017" name="G3 (Bethesda)">
        <title>Comparative analysis highlights variable genome content of wheat rusts and divergence of the mating loci.</title>
        <authorList>
            <person name="Cuomo C.A."/>
            <person name="Bakkeren G."/>
            <person name="Khalil H.B."/>
            <person name="Panwar V."/>
            <person name="Joly D."/>
            <person name="Linning R."/>
            <person name="Sakthikumar S."/>
            <person name="Song X."/>
            <person name="Adiconis X."/>
            <person name="Fan L."/>
            <person name="Goldberg J.M."/>
            <person name="Levin J.Z."/>
            <person name="Young S."/>
            <person name="Zeng Q."/>
            <person name="Anikster Y."/>
            <person name="Bruce M."/>
            <person name="Wang M."/>
            <person name="Yin C."/>
            <person name="McCallum B."/>
            <person name="Szabo L.J."/>
            <person name="Hulbert S."/>
            <person name="Chen X."/>
            <person name="Fellers J.P."/>
        </authorList>
    </citation>
    <scope>NUCLEOTIDE SEQUENCE</scope>
    <source>
        <strain evidence="3">isolate 1-1 / race 1 (BBBD)</strain>
        <strain evidence="4">Isolate 1-1 / race 1 (BBBD)</strain>
    </source>
</reference>
<reference evidence="3" key="4">
    <citation type="submission" date="2025-05" db="UniProtKB">
        <authorList>
            <consortium name="EnsemblFungi"/>
        </authorList>
    </citation>
    <scope>IDENTIFICATION</scope>
    <source>
        <strain evidence="3">isolate 1-1 / race 1 (BBBD)</strain>
    </source>
</reference>
<evidence type="ECO:0000313" key="4">
    <source>
        <dbReference type="Proteomes" id="UP000005240"/>
    </source>
</evidence>
<feature type="chain" id="PRO_5008109441" description="Secreted protein" evidence="1">
    <location>
        <begin position="23"/>
        <end position="140"/>
    </location>
</feature>
<dbReference type="Proteomes" id="UP000005240">
    <property type="component" value="Unassembled WGS sequence"/>
</dbReference>
<dbReference type="EnsemblFungi" id="PTTG_30625-t43_1">
    <property type="protein sequence ID" value="PTTG_30625-t43_1-p1"/>
    <property type="gene ID" value="PTTG_30625"/>
</dbReference>
<feature type="signal peptide" evidence="1">
    <location>
        <begin position="1"/>
        <end position="22"/>
    </location>
</feature>
<protein>
    <recommendedName>
        <fullName evidence="5">Secreted protein</fullName>
    </recommendedName>
</protein>
<gene>
    <name evidence="2" type="ORF">PTTG_30625</name>
</gene>
<reference evidence="2" key="1">
    <citation type="submission" date="2009-11" db="EMBL/GenBank/DDBJ databases">
        <authorList>
            <consortium name="The Broad Institute Genome Sequencing Platform"/>
            <person name="Ward D."/>
            <person name="Feldgarden M."/>
            <person name="Earl A."/>
            <person name="Young S.K."/>
            <person name="Zeng Q."/>
            <person name="Koehrsen M."/>
            <person name="Alvarado L."/>
            <person name="Berlin A."/>
            <person name="Bochicchio J."/>
            <person name="Borenstein D."/>
            <person name="Chapman S.B."/>
            <person name="Chen Z."/>
            <person name="Engels R."/>
            <person name="Freedman E."/>
            <person name="Gellesch M."/>
            <person name="Goldberg J."/>
            <person name="Griggs A."/>
            <person name="Gujja S."/>
            <person name="Heilman E."/>
            <person name="Heiman D."/>
            <person name="Hepburn T."/>
            <person name="Howarth C."/>
            <person name="Jen D."/>
            <person name="Larson L."/>
            <person name="Lewis B."/>
            <person name="Mehta T."/>
            <person name="Park D."/>
            <person name="Pearson M."/>
            <person name="Roberts A."/>
            <person name="Saif S."/>
            <person name="Shea T."/>
            <person name="Shenoy N."/>
            <person name="Sisk P."/>
            <person name="Stolte C."/>
            <person name="Sykes S."/>
            <person name="Thomson T."/>
            <person name="Walk T."/>
            <person name="White J."/>
            <person name="Yandava C."/>
            <person name="Izard J."/>
            <person name="Baranova O.V."/>
            <person name="Blanton J.M."/>
            <person name="Tanner A.C."/>
            <person name="Dewhirst F.E."/>
            <person name="Haas B."/>
            <person name="Nusbaum C."/>
            <person name="Birren B."/>
        </authorList>
    </citation>
    <scope>NUCLEOTIDE SEQUENCE [LARGE SCALE GENOMIC DNA]</scope>
    <source>
        <strain evidence="2">1-1 BBBD Race 1</strain>
    </source>
</reference>
<sequence>MKISILFYGPLMALILSTMILAQRFPKCPRCRNDGIVIDFTDYTEKLQLPQVDQCGHETGKLRKKCKNDRQKAYYACPCCRYSESDDLNSVFAFNTNGHGCHGGHTHFVERGWYVAPEDRKQPVGFDLFPSKPVASSSNR</sequence>
<evidence type="ECO:0008006" key="5">
    <source>
        <dbReference type="Google" id="ProtNLM"/>
    </source>
</evidence>
<dbReference type="EMBL" id="ADAS02005125">
    <property type="protein sequence ID" value="OAV85309.1"/>
    <property type="molecule type" value="Genomic_DNA"/>
</dbReference>
<dbReference type="VEuPathDB" id="FungiDB:PTTG_30625"/>
<proteinExistence type="predicted"/>
<reference evidence="2" key="2">
    <citation type="submission" date="2016-05" db="EMBL/GenBank/DDBJ databases">
        <title>Comparative analysis highlights variable genome content of wheat rusts and divergence of the mating loci.</title>
        <authorList>
            <person name="Cuomo C.A."/>
            <person name="Bakkeren G."/>
            <person name="Szabo L."/>
            <person name="Khalil H."/>
            <person name="Joly D."/>
            <person name="Goldberg J."/>
            <person name="Young S."/>
            <person name="Zeng Q."/>
            <person name="Fellers J."/>
        </authorList>
    </citation>
    <scope>NUCLEOTIDE SEQUENCE [LARGE SCALE GENOMIC DNA]</scope>
    <source>
        <strain evidence="2">1-1 BBBD Race 1</strain>
    </source>
</reference>
<evidence type="ECO:0000313" key="2">
    <source>
        <dbReference type="EMBL" id="OAV85309.1"/>
    </source>
</evidence>
<evidence type="ECO:0000313" key="3">
    <source>
        <dbReference type="EnsemblFungi" id="PTTG_30625-t43_1-p1"/>
    </source>
</evidence>
<organism evidence="2">
    <name type="scientific">Puccinia triticina (isolate 1-1 / race 1 (BBBD))</name>
    <name type="common">Brown leaf rust fungus</name>
    <dbReference type="NCBI Taxonomy" id="630390"/>
    <lineage>
        <taxon>Eukaryota</taxon>
        <taxon>Fungi</taxon>
        <taxon>Dikarya</taxon>
        <taxon>Basidiomycota</taxon>
        <taxon>Pucciniomycotina</taxon>
        <taxon>Pucciniomycetes</taxon>
        <taxon>Pucciniales</taxon>
        <taxon>Pucciniaceae</taxon>
        <taxon>Puccinia</taxon>
    </lineage>
</organism>